<sequence length="159" mass="18512">MDVQAVEHAIHHSALASVDSKHDSSGKSMSVLKRFIAVRGLMEEVQRSQGNEPVSSQLTAEMLSQNYTRQRFGKKSRAQRDALAFSSNDYENSVDTNRTIKRRQEFVNIHKDEQEVNDAYYKEIRTLMYKRESLDKPVCDLMKNRLEYQERLRALTKRA</sequence>
<dbReference type="Proteomes" id="UP000054928">
    <property type="component" value="Unassembled WGS sequence"/>
</dbReference>
<evidence type="ECO:0000313" key="2">
    <source>
        <dbReference type="Proteomes" id="UP000054928"/>
    </source>
</evidence>
<protein>
    <submittedName>
        <fullName evidence="1">Uncharacterized protein</fullName>
    </submittedName>
</protein>
<dbReference type="OrthoDB" id="126644at2759"/>
<reference evidence="2" key="1">
    <citation type="submission" date="2014-09" db="EMBL/GenBank/DDBJ databases">
        <authorList>
            <person name="Sharma Rahul"/>
            <person name="Thines Marco"/>
        </authorList>
    </citation>
    <scope>NUCLEOTIDE SEQUENCE [LARGE SCALE GENOMIC DNA]</scope>
</reference>
<dbReference type="GeneID" id="36397469"/>
<dbReference type="OMA" id="EKLWILM"/>
<evidence type="ECO:0000313" key="1">
    <source>
        <dbReference type="EMBL" id="CEG36324.1"/>
    </source>
</evidence>
<organism evidence="1 2">
    <name type="scientific">Plasmopara halstedii</name>
    <name type="common">Downy mildew of sunflower</name>
    <dbReference type="NCBI Taxonomy" id="4781"/>
    <lineage>
        <taxon>Eukaryota</taxon>
        <taxon>Sar</taxon>
        <taxon>Stramenopiles</taxon>
        <taxon>Oomycota</taxon>
        <taxon>Peronosporomycetes</taxon>
        <taxon>Peronosporales</taxon>
        <taxon>Peronosporaceae</taxon>
        <taxon>Plasmopara</taxon>
    </lineage>
</organism>
<keyword evidence="2" id="KW-1185">Reference proteome</keyword>
<proteinExistence type="predicted"/>
<accession>A0A0P1A7W4</accession>
<dbReference type="EMBL" id="CCYD01000193">
    <property type="protein sequence ID" value="CEG36324.1"/>
    <property type="molecule type" value="Genomic_DNA"/>
</dbReference>
<dbReference type="AlphaFoldDB" id="A0A0P1A7W4"/>
<dbReference type="RefSeq" id="XP_024572693.1">
    <property type="nucleotide sequence ID" value="XM_024719545.1"/>
</dbReference>
<name>A0A0P1A7W4_PLAHL</name>